<evidence type="ECO:0000256" key="2">
    <source>
        <dbReference type="ARBA" id="ARBA00022638"/>
    </source>
</evidence>
<feature type="compositionally biased region" description="Low complexity" evidence="3">
    <location>
        <begin position="916"/>
        <end position="928"/>
    </location>
</feature>
<dbReference type="PANTHER" id="PTHR21666">
    <property type="entry name" value="PEPTIDASE-RELATED"/>
    <property type="match status" value="1"/>
</dbReference>
<dbReference type="GO" id="GO:0004222">
    <property type="term" value="F:metalloendopeptidase activity"/>
    <property type="evidence" value="ECO:0007669"/>
    <property type="project" value="TreeGrafter"/>
</dbReference>
<feature type="region of interest" description="Disordered" evidence="3">
    <location>
        <begin position="844"/>
        <end position="866"/>
    </location>
</feature>
<dbReference type="GO" id="GO:0031640">
    <property type="term" value="P:killing of cells of another organism"/>
    <property type="evidence" value="ECO:0007669"/>
    <property type="project" value="UniProtKB-KW"/>
</dbReference>
<evidence type="ECO:0000256" key="1">
    <source>
        <dbReference type="ARBA" id="ARBA00022529"/>
    </source>
</evidence>
<dbReference type="InterPro" id="IPR011055">
    <property type="entry name" value="Dup_hybrid_motif"/>
</dbReference>
<feature type="region of interest" description="Disordered" evidence="3">
    <location>
        <begin position="651"/>
        <end position="730"/>
    </location>
</feature>
<evidence type="ECO:0000259" key="4">
    <source>
        <dbReference type="Pfam" id="PF01551"/>
    </source>
</evidence>
<dbReference type="SUPFAM" id="SSF51261">
    <property type="entry name" value="Duplicated hybrid motif"/>
    <property type="match status" value="1"/>
</dbReference>
<gene>
    <name evidence="5" type="ORF">UFOVP221_102</name>
</gene>
<dbReference type="Gene3D" id="2.70.70.10">
    <property type="entry name" value="Glucose Permease (Domain IIA)"/>
    <property type="match status" value="1"/>
</dbReference>
<protein>
    <submittedName>
        <fullName evidence="5">Peptidase M23</fullName>
    </submittedName>
</protein>
<reference evidence="5" key="1">
    <citation type="submission" date="2020-05" db="EMBL/GenBank/DDBJ databases">
        <authorList>
            <person name="Chiriac C."/>
            <person name="Salcher M."/>
            <person name="Ghai R."/>
            <person name="Kavagutti S V."/>
        </authorList>
    </citation>
    <scope>NUCLEOTIDE SEQUENCE</scope>
</reference>
<evidence type="ECO:0000256" key="3">
    <source>
        <dbReference type="SAM" id="MobiDB-lite"/>
    </source>
</evidence>
<feature type="compositionally biased region" description="Low complexity" evidence="3">
    <location>
        <begin position="844"/>
        <end position="865"/>
    </location>
</feature>
<feature type="region of interest" description="Disordered" evidence="3">
    <location>
        <begin position="41"/>
        <end position="61"/>
    </location>
</feature>
<accession>A0A6J7WNK6</accession>
<dbReference type="EMBL" id="LR798267">
    <property type="protein sequence ID" value="CAB5219619.1"/>
    <property type="molecule type" value="Genomic_DNA"/>
</dbReference>
<feature type="domain" description="M23ase beta-sheet core" evidence="4">
    <location>
        <begin position="733"/>
        <end position="828"/>
    </location>
</feature>
<evidence type="ECO:0000313" key="5">
    <source>
        <dbReference type="EMBL" id="CAB5219619.1"/>
    </source>
</evidence>
<keyword evidence="2" id="KW-0081">Bacteriolytic enzyme</keyword>
<dbReference type="PANTHER" id="PTHR21666:SF270">
    <property type="entry name" value="MUREIN HYDROLASE ACTIVATOR ENVC"/>
    <property type="match status" value="1"/>
</dbReference>
<proteinExistence type="predicted"/>
<organism evidence="5">
    <name type="scientific">uncultured Caudovirales phage</name>
    <dbReference type="NCBI Taxonomy" id="2100421"/>
    <lineage>
        <taxon>Viruses</taxon>
        <taxon>Duplodnaviria</taxon>
        <taxon>Heunggongvirae</taxon>
        <taxon>Uroviricota</taxon>
        <taxon>Caudoviricetes</taxon>
        <taxon>Peduoviridae</taxon>
        <taxon>Maltschvirus</taxon>
        <taxon>Maltschvirus maltsch</taxon>
    </lineage>
</organism>
<feature type="compositionally biased region" description="Low complexity" evidence="3">
    <location>
        <begin position="666"/>
        <end position="700"/>
    </location>
</feature>
<name>A0A6J7WNK6_9CAUD</name>
<dbReference type="GO" id="GO:0042742">
    <property type="term" value="P:defense response to bacterium"/>
    <property type="evidence" value="ECO:0007669"/>
    <property type="project" value="UniProtKB-KW"/>
</dbReference>
<dbReference type="Pfam" id="PF01551">
    <property type="entry name" value="Peptidase_M23"/>
    <property type="match status" value="1"/>
</dbReference>
<dbReference type="InterPro" id="IPR016047">
    <property type="entry name" value="M23ase_b-sheet_dom"/>
</dbReference>
<feature type="region of interest" description="Disordered" evidence="3">
    <location>
        <begin position="887"/>
        <end position="953"/>
    </location>
</feature>
<sequence>MPNGNGVLADLTSISSMLDKILQQISGIETGAKGAGQAVQGAASGASSGGRPAGGDMMSGALGTVSSGSALPNSGNVNDYLAKNTSVEQARIVAGGGRPMPTGISKQEIGLGAISAAVGIGATAVKTTFAMMPNVDATIARMSDYYSAGLRQPGMSIAGMQSLAQSTGLYKTGQDGAVMKYLSSQGVSMSSSLGTQQMTQIASASNVLGMDPMQAAQMVSGLTSGQGSANMMRNFGIYTSDPTTGKPLTQNQIFQQIHGQFSAGRGKASVEDVKSSYYRGNLGASLQASGLDQATQDTYYLWELAKAQGQNLDLSNPQAMEAYRQSQIKSGNVNPNESAQTINQSTAETMNTYQDQYLNGLKDAARLIQDFNNALKGMPDYLKSANGFLGMAAGNNPLGAVLGGASNILGQVGTFALGTWALKKFPIGKTPGGGPKGVPEVPPVVEPVAGPGPVGSGEVKVAQEAAAAEKAAADAAAASGKATSAVSGVAKEASALEKIFGSLSKVLGPASKVAGEAAWPLAVAQVGLEAANKSVEYGKQALKDPTKNTFETAQKENANNWDSMNPFGKTNSGLQEKSNSQLASGDFLGALGTQANIAYNMSPLNAIGILGTGVANYIGATQVELNKGQINTAPTPPPGYVHNSNGTWSDPAGNFSWDPNTNSVHLSGSGATGGTSSTVGTGANSSGTGTSTSGQLGSQTKPSKPSFIMPINDKINEKFGPRDTTGMPNASKYHHGIDINAPRPTPVAATATGTVLWSRFETMGGNVIMLQHDAGYRSRYLHLSQSNVRDGQRIVQGQIIGVSGDTGTACYGAHLHFEIHKDGSPIDPLTVMGAGTGVDMSLLSQMQQQQQPQNSTPAANAPTTQESVISSISAKVAGAIQVGGIGSSASAGGGAASTAPVSSRSGANSATMPNPAASGGRSGGAASSGKGGDDKNQMRLGSFGGEHQGGSDQMHMWRSTLNEVMANVGKRQPNNVTINVTVAQASQAEAQKLAEMVKQYLENDELLTNMARR</sequence>
<dbReference type="CDD" id="cd12797">
    <property type="entry name" value="M23_peptidase"/>
    <property type="match status" value="1"/>
</dbReference>
<keyword evidence="1" id="KW-0929">Antimicrobial</keyword>
<dbReference type="InterPro" id="IPR050570">
    <property type="entry name" value="Cell_wall_metabolism_enzyme"/>
</dbReference>